<dbReference type="Proteomes" id="UP001220964">
    <property type="component" value="Unassembled WGS sequence"/>
</dbReference>
<sequence length="83" mass="9110">MDEGLIFFVTAIVLVLFVRAAFFAPRRPPPYDFRPGDAADDPKDTAPPDSTPGPDGPPDRPGPRPTYGAARYRTKRLKRGPSE</sequence>
<organism evidence="3 4">
    <name type="scientific">Psychromarinibacter sediminicola</name>
    <dbReference type="NCBI Taxonomy" id="3033385"/>
    <lineage>
        <taxon>Bacteria</taxon>
        <taxon>Pseudomonadati</taxon>
        <taxon>Pseudomonadota</taxon>
        <taxon>Alphaproteobacteria</taxon>
        <taxon>Rhodobacterales</taxon>
        <taxon>Paracoccaceae</taxon>
        <taxon>Psychromarinibacter</taxon>
    </lineage>
</organism>
<dbReference type="EMBL" id="JARGYC010000028">
    <property type="protein sequence ID" value="MDF0601435.1"/>
    <property type="molecule type" value="Genomic_DNA"/>
</dbReference>
<evidence type="ECO:0000256" key="2">
    <source>
        <dbReference type="SAM" id="Phobius"/>
    </source>
</evidence>
<feature type="compositionally biased region" description="Basic and acidic residues" evidence="1">
    <location>
        <begin position="34"/>
        <end position="46"/>
    </location>
</feature>
<gene>
    <name evidence="3" type="ORF">P1J78_11885</name>
</gene>
<feature type="compositionally biased region" description="Basic residues" evidence="1">
    <location>
        <begin position="72"/>
        <end position="83"/>
    </location>
</feature>
<reference evidence="3" key="1">
    <citation type="submission" date="2023-03" db="EMBL/GenBank/DDBJ databases">
        <title>Multiphase analysis and comparison of six strains from genera Psychromarinibacter, Lutimaribacter, and Maritimibacter, including a novel species: Psychromarinibacter sediminicola sp. nov.</title>
        <authorList>
            <person name="Wang Y.-H."/>
            <person name="Ye M.-Q."/>
            <person name="Du Z.-J."/>
        </authorList>
    </citation>
    <scope>NUCLEOTIDE SEQUENCE</scope>
    <source>
        <strain evidence="3">C21-152</strain>
    </source>
</reference>
<evidence type="ECO:0000313" key="3">
    <source>
        <dbReference type="EMBL" id="MDF0601435.1"/>
    </source>
</evidence>
<comment type="caution">
    <text evidence="3">The sequence shown here is derived from an EMBL/GenBank/DDBJ whole genome shotgun (WGS) entry which is preliminary data.</text>
</comment>
<evidence type="ECO:0000256" key="1">
    <source>
        <dbReference type="SAM" id="MobiDB-lite"/>
    </source>
</evidence>
<protein>
    <submittedName>
        <fullName evidence="3">Uncharacterized protein</fullName>
    </submittedName>
</protein>
<keyword evidence="2" id="KW-1133">Transmembrane helix</keyword>
<keyword evidence="2" id="KW-0472">Membrane</keyword>
<proteinExistence type="predicted"/>
<name>A0AAE3TAB1_9RHOB</name>
<feature type="transmembrane region" description="Helical" evidence="2">
    <location>
        <begin position="6"/>
        <end position="24"/>
    </location>
</feature>
<keyword evidence="2" id="KW-0812">Transmembrane</keyword>
<dbReference type="RefSeq" id="WP_275567576.1">
    <property type="nucleotide sequence ID" value="NZ_JARGYC010000028.1"/>
</dbReference>
<dbReference type="AlphaFoldDB" id="A0AAE3TAB1"/>
<keyword evidence="4" id="KW-1185">Reference proteome</keyword>
<accession>A0AAE3TAB1</accession>
<evidence type="ECO:0000313" key="4">
    <source>
        <dbReference type="Proteomes" id="UP001220964"/>
    </source>
</evidence>
<feature type="region of interest" description="Disordered" evidence="1">
    <location>
        <begin position="25"/>
        <end position="83"/>
    </location>
</feature>